<keyword evidence="2" id="KW-1185">Reference proteome</keyword>
<gene>
    <name evidence="1" type="ORF">BTJ39_23750</name>
</gene>
<dbReference type="PANTHER" id="PTHR36154:SF1">
    <property type="entry name" value="DNA-BINDING TRANSCRIPTIONAL ACTIVATOR ALPA"/>
    <property type="match status" value="1"/>
</dbReference>
<dbReference type="InterPro" id="IPR052931">
    <property type="entry name" value="Prophage_regulatory_activator"/>
</dbReference>
<dbReference type="Gene3D" id="1.10.238.160">
    <property type="match status" value="1"/>
</dbReference>
<evidence type="ECO:0000313" key="2">
    <source>
        <dbReference type="Proteomes" id="UP000190667"/>
    </source>
</evidence>
<dbReference type="STRING" id="1926881.BTJ39_23750"/>
<dbReference type="Proteomes" id="UP000190667">
    <property type="component" value="Unassembled WGS sequence"/>
</dbReference>
<proteinExistence type="predicted"/>
<evidence type="ECO:0000313" key="1">
    <source>
        <dbReference type="EMBL" id="OON34655.1"/>
    </source>
</evidence>
<dbReference type="PANTHER" id="PTHR36154">
    <property type="entry name" value="DNA-BINDING TRANSCRIPTIONAL ACTIVATOR ALPA"/>
    <property type="match status" value="1"/>
</dbReference>
<dbReference type="AlphaFoldDB" id="A0A1S8Y6X9"/>
<dbReference type="RefSeq" id="WP_078005128.1">
    <property type="nucleotide sequence ID" value="NZ_MRUL01000041.1"/>
</dbReference>
<dbReference type="InterPro" id="IPR010260">
    <property type="entry name" value="AlpA"/>
</dbReference>
<dbReference type="OrthoDB" id="5986966at2"/>
<organism evidence="1 2">
    <name type="scientific">Izhakiella australiensis</name>
    <dbReference type="NCBI Taxonomy" id="1926881"/>
    <lineage>
        <taxon>Bacteria</taxon>
        <taxon>Pseudomonadati</taxon>
        <taxon>Pseudomonadota</taxon>
        <taxon>Gammaproteobacteria</taxon>
        <taxon>Enterobacterales</taxon>
        <taxon>Erwiniaceae</taxon>
        <taxon>Izhakiella</taxon>
    </lineage>
</organism>
<sequence length="68" mass="7925">MKKSNIRLIRMPEVLSKTGFKKSWIYLLISNDSFPKPIKMGARAIAFVEAEIDQWVEDRINESRINNS</sequence>
<protein>
    <submittedName>
        <fullName evidence="1">Dipicolinate synthase</fullName>
    </submittedName>
</protein>
<accession>A0A1S8Y6X9</accession>
<dbReference type="EMBL" id="MRUL01000041">
    <property type="protein sequence ID" value="OON34655.1"/>
    <property type="molecule type" value="Genomic_DNA"/>
</dbReference>
<name>A0A1S8Y6X9_9GAMM</name>
<reference evidence="1 2" key="1">
    <citation type="submission" date="2016-12" db="EMBL/GenBank/DDBJ databases">
        <title>Izhakiella australiana sp. nov. of genus Izhakiella isolated from Australian desert.</title>
        <authorList>
            <person name="Ji M."/>
        </authorList>
    </citation>
    <scope>NUCLEOTIDE SEQUENCE [LARGE SCALE GENOMIC DNA]</scope>
    <source>
        <strain evidence="1 2">D4N98</strain>
    </source>
</reference>
<dbReference type="Pfam" id="PF05930">
    <property type="entry name" value="Phage_AlpA"/>
    <property type="match status" value="1"/>
</dbReference>
<comment type="caution">
    <text evidence="1">The sequence shown here is derived from an EMBL/GenBank/DDBJ whole genome shotgun (WGS) entry which is preliminary data.</text>
</comment>